<dbReference type="RefSeq" id="XP_040737540.1">
    <property type="nucleotide sequence ID" value="XM_040881910.1"/>
</dbReference>
<dbReference type="AlphaFoldDB" id="A0A364LB27"/>
<dbReference type="GO" id="GO:0000176">
    <property type="term" value="C:nuclear exosome (RNase complex)"/>
    <property type="evidence" value="ECO:0007669"/>
    <property type="project" value="UniProtKB-ARBA"/>
</dbReference>
<evidence type="ECO:0000256" key="3">
    <source>
        <dbReference type="ARBA" id="ARBA00022552"/>
    </source>
</evidence>
<dbReference type="FunFam" id="2.40.50.140:FF:000038">
    <property type="entry name" value="Exosome complex component RRP4"/>
    <property type="match status" value="1"/>
</dbReference>
<dbReference type="OrthoDB" id="1650at2759"/>
<dbReference type="GO" id="GO:0034475">
    <property type="term" value="P:U4 snRNA 3'-end processing"/>
    <property type="evidence" value="ECO:0007669"/>
    <property type="project" value="TreeGrafter"/>
</dbReference>
<keyword evidence="11" id="KW-1185">Reference proteome</keyword>
<evidence type="ECO:0000313" key="10">
    <source>
        <dbReference type="EMBL" id="RAO73026.1"/>
    </source>
</evidence>
<dbReference type="InterPro" id="IPR012340">
    <property type="entry name" value="NA-bd_OB-fold"/>
</dbReference>
<gene>
    <name evidence="10" type="ORF">BHQ10_009038</name>
</gene>
<dbReference type="PANTHER" id="PTHR21321:SF4">
    <property type="entry name" value="EXOSOME COMPLEX COMPONENT RRP4"/>
    <property type="match status" value="1"/>
</dbReference>
<dbReference type="GeneID" id="63798252"/>
<dbReference type="GO" id="GO:0071051">
    <property type="term" value="P:poly(A)-dependent snoRNA 3'-end processing"/>
    <property type="evidence" value="ECO:0007669"/>
    <property type="project" value="TreeGrafter"/>
</dbReference>
<dbReference type="GO" id="GO:0071034">
    <property type="term" value="P:CUT catabolic process"/>
    <property type="evidence" value="ECO:0007669"/>
    <property type="project" value="TreeGrafter"/>
</dbReference>
<dbReference type="STRING" id="1196081.A0A364LB27"/>
<evidence type="ECO:0000259" key="9">
    <source>
        <dbReference type="Pfam" id="PF21266"/>
    </source>
</evidence>
<feature type="domain" description="Exosome complex component N-terminal" evidence="8">
    <location>
        <begin position="54"/>
        <end position="92"/>
    </location>
</feature>
<evidence type="ECO:0000259" key="8">
    <source>
        <dbReference type="Pfam" id="PF14382"/>
    </source>
</evidence>
<keyword evidence="5" id="KW-0694">RNA-binding</keyword>
<dbReference type="InterPro" id="IPR048565">
    <property type="entry name" value="S1_RRP4"/>
</dbReference>
<dbReference type="Gene3D" id="2.40.50.140">
    <property type="entry name" value="Nucleic acid-binding proteins"/>
    <property type="match status" value="1"/>
</dbReference>
<dbReference type="SUPFAM" id="SSF110324">
    <property type="entry name" value="Ribosomal L27 protein-like"/>
    <property type="match status" value="1"/>
</dbReference>
<sequence>MGITILAPAAENAASQYTDRDFEAQDSEGDVDMDRLQIKRPRLGQASGFGTGTVVPGETVTNDPQWMRGHGTFTTPFSTSIIATVAGTVSKTNKLLSVHPLRARYMPEIGDLVVGRIVEVQARRWKVDIAAPLLAQLPLSAINLPGGILRRRTSADELQMRNFFVEGDLVVAEVQSVHQDGSATLHTRSLSYGKLRNGVFMAVTGTGGSGSASKKSGGGAASNIAAPSSAAAVGGVVRSRRQKWTVNTANGGGDIEIILGVNGYIWISKLADGAAAAGAATETVSITRMEEMATHSIYSSQNDEIPRQTRREIARLAGCIRVLVEGGVRIEHDTVMNAYNASLEVDLEMADQGYDASNPAAQEGQDYLGGEKAQRILEMLA</sequence>
<evidence type="ECO:0000256" key="7">
    <source>
        <dbReference type="SAM" id="MobiDB-lite"/>
    </source>
</evidence>
<dbReference type="Pfam" id="PF14382">
    <property type="entry name" value="ECR1_N"/>
    <property type="match status" value="1"/>
</dbReference>
<feature type="region of interest" description="Disordered" evidence="7">
    <location>
        <begin position="47"/>
        <end position="66"/>
    </location>
</feature>
<dbReference type="EMBL" id="MIKG01000022">
    <property type="protein sequence ID" value="RAO73026.1"/>
    <property type="molecule type" value="Genomic_DNA"/>
</dbReference>
<dbReference type="Gene3D" id="2.40.50.100">
    <property type="match status" value="1"/>
</dbReference>
<dbReference type="GO" id="GO:0071035">
    <property type="term" value="P:nuclear polyadenylation-dependent rRNA catabolic process"/>
    <property type="evidence" value="ECO:0007669"/>
    <property type="project" value="TreeGrafter"/>
</dbReference>
<dbReference type="Proteomes" id="UP000249363">
    <property type="component" value="Unassembled WGS sequence"/>
</dbReference>
<comment type="caution">
    <text evidence="10">The sequence shown here is derived from an EMBL/GenBank/DDBJ whole genome shotgun (WGS) entry which is preliminary data.</text>
</comment>
<evidence type="ECO:0000256" key="5">
    <source>
        <dbReference type="ARBA" id="ARBA00022884"/>
    </source>
</evidence>
<protein>
    <submittedName>
        <fullName evidence="10">Uncharacterized protein</fullName>
    </submittedName>
</protein>
<evidence type="ECO:0000313" key="11">
    <source>
        <dbReference type="Proteomes" id="UP000249363"/>
    </source>
</evidence>
<accession>A0A364LB27</accession>
<dbReference type="InterPro" id="IPR025721">
    <property type="entry name" value="Exosome_cplx_N_dom"/>
</dbReference>
<dbReference type="SUPFAM" id="SSF50249">
    <property type="entry name" value="Nucleic acid-binding proteins"/>
    <property type="match status" value="1"/>
</dbReference>
<dbReference type="InterPro" id="IPR026699">
    <property type="entry name" value="Exosome_RNA_bind1/RRP40/RRP4"/>
</dbReference>
<keyword evidence="6" id="KW-0539">Nucleus</keyword>
<keyword evidence="3" id="KW-0698">rRNA processing</keyword>
<reference evidence="10 11" key="1">
    <citation type="journal article" date="2017" name="Biotechnol. Biofuels">
        <title>Differential beta-glucosidase expression as a function of carbon source availability in Talaromyces amestolkiae: a genomic and proteomic approach.</title>
        <authorList>
            <person name="de Eugenio L.I."/>
            <person name="Mendez-Liter J.A."/>
            <person name="Nieto-Dominguez M."/>
            <person name="Alonso L."/>
            <person name="Gil-Munoz J."/>
            <person name="Barriuso J."/>
            <person name="Prieto A."/>
            <person name="Martinez M.J."/>
        </authorList>
    </citation>
    <scope>NUCLEOTIDE SEQUENCE [LARGE SCALE GENOMIC DNA]</scope>
    <source>
        <strain evidence="10 11">CIB</strain>
    </source>
</reference>
<dbReference type="GO" id="GO:0000467">
    <property type="term" value="P:exonucleolytic trimming to generate mature 3'-end of 5.8S rRNA from tricistronic rRNA transcript (SSU-rRNA, 5.8S rRNA, LSU-rRNA)"/>
    <property type="evidence" value="ECO:0007669"/>
    <property type="project" value="TreeGrafter"/>
</dbReference>
<evidence type="ECO:0000256" key="2">
    <source>
        <dbReference type="ARBA" id="ARBA00009155"/>
    </source>
</evidence>
<evidence type="ECO:0000256" key="6">
    <source>
        <dbReference type="ARBA" id="ARBA00023242"/>
    </source>
</evidence>
<comment type="similarity">
    <text evidence="2">Belongs to the RRP4 family.</text>
</comment>
<feature type="domain" description="RRP4 S1" evidence="9">
    <location>
        <begin position="104"/>
        <end position="176"/>
    </location>
</feature>
<dbReference type="Pfam" id="PF21266">
    <property type="entry name" value="S1_RRP4"/>
    <property type="match status" value="1"/>
</dbReference>
<dbReference type="CDD" id="cd22525">
    <property type="entry name" value="KH-I_Rrp4_eukar"/>
    <property type="match status" value="1"/>
</dbReference>
<dbReference type="CDD" id="cd05789">
    <property type="entry name" value="S1_Rrp4"/>
    <property type="match status" value="1"/>
</dbReference>
<dbReference type="SUPFAM" id="SSF54791">
    <property type="entry name" value="Eukaryotic type KH-domain (KH-domain type I)"/>
    <property type="match status" value="1"/>
</dbReference>
<dbReference type="GO" id="GO:0071028">
    <property type="term" value="P:nuclear mRNA surveillance"/>
    <property type="evidence" value="ECO:0007669"/>
    <property type="project" value="UniProtKB-ARBA"/>
</dbReference>
<dbReference type="GO" id="GO:0003723">
    <property type="term" value="F:RNA binding"/>
    <property type="evidence" value="ECO:0007669"/>
    <property type="project" value="UniProtKB-KW"/>
</dbReference>
<keyword evidence="4" id="KW-0271">Exosome</keyword>
<proteinExistence type="inferred from homology"/>
<dbReference type="GO" id="GO:0000177">
    <property type="term" value="C:cytoplasmic exosome (RNase complex)"/>
    <property type="evidence" value="ECO:0007669"/>
    <property type="project" value="TreeGrafter"/>
</dbReference>
<feature type="compositionally biased region" description="Low complexity" evidence="7">
    <location>
        <begin position="52"/>
        <end position="61"/>
    </location>
</feature>
<evidence type="ECO:0000256" key="1">
    <source>
        <dbReference type="ARBA" id="ARBA00004123"/>
    </source>
</evidence>
<dbReference type="InterPro" id="IPR036612">
    <property type="entry name" value="KH_dom_type_1_sf"/>
</dbReference>
<dbReference type="GO" id="GO:0071038">
    <property type="term" value="P:TRAMP-dependent tRNA surveillance pathway"/>
    <property type="evidence" value="ECO:0007669"/>
    <property type="project" value="TreeGrafter"/>
</dbReference>
<comment type="subcellular location">
    <subcellularLocation>
        <location evidence="1">Nucleus</location>
    </subcellularLocation>
</comment>
<evidence type="ECO:0000256" key="4">
    <source>
        <dbReference type="ARBA" id="ARBA00022835"/>
    </source>
</evidence>
<name>A0A364LB27_TALAM</name>
<organism evidence="10 11">
    <name type="scientific">Talaromyces amestolkiae</name>
    <dbReference type="NCBI Taxonomy" id="1196081"/>
    <lineage>
        <taxon>Eukaryota</taxon>
        <taxon>Fungi</taxon>
        <taxon>Dikarya</taxon>
        <taxon>Ascomycota</taxon>
        <taxon>Pezizomycotina</taxon>
        <taxon>Eurotiomycetes</taxon>
        <taxon>Eurotiomycetidae</taxon>
        <taxon>Eurotiales</taxon>
        <taxon>Trichocomaceae</taxon>
        <taxon>Talaromyces</taxon>
        <taxon>Talaromyces sect. Talaromyces</taxon>
    </lineage>
</organism>
<dbReference type="PANTHER" id="PTHR21321">
    <property type="entry name" value="PNAS-3 RELATED"/>
    <property type="match status" value="1"/>
</dbReference>